<evidence type="ECO:0000256" key="3">
    <source>
        <dbReference type="ARBA" id="ARBA00022989"/>
    </source>
</evidence>
<feature type="transmembrane region" description="Helical" evidence="5">
    <location>
        <begin position="97"/>
        <end position="116"/>
    </location>
</feature>
<feature type="transmembrane region" description="Helical" evidence="5">
    <location>
        <begin position="361"/>
        <end position="377"/>
    </location>
</feature>
<feature type="transmembrane region" description="Helical" evidence="5">
    <location>
        <begin position="38"/>
        <end position="55"/>
    </location>
</feature>
<evidence type="ECO:0000256" key="5">
    <source>
        <dbReference type="SAM" id="Phobius"/>
    </source>
</evidence>
<evidence type="ECO:0000256" key="4">
    <source>
        <dbReference type="ARBA" id="ARBA00023136"/>
    </source>
</evidence>
<gene>
    <name evidence="7" type="primary">rfaL</name>
    <name evidence="7" type="ORF">M8013_06300</name>
</gene>
<feature type="transmembrane region" description="Helical" evidence="5">
    <location>
        <begin position="67"/>
        <end position="85"/>
    </location>
</feature>
<feature type="transmembrane region" description="Helical" evidence="5">
    <location>
        <begin position="321"/>
        <end position="341"/>
    </location>
</feature>
<feature type="domain" description="O-antigen ligase-related" evidence="6">
    <location>
        <begin position="199"/>
        <end position="337"/>
    </location>
</feature>
<dbReference type="AlphaFoldDB" id="A0A9J6QG43"/>
<proteinExistence type="predicted"/>
<sequence length="404" mass="46249">MIQTLFFFKEKKNWQLYWNRTLVFLFIATYFLDNITRYKHLIVILMTGTTIVYLCKHFRDFTPVFKTFLFSSIVFLTVAVLLSLFQTPDFKASLKSINNSVIENMLLCTLTIPVLLKDEAKELISKLIFSSFLCALILCSLAELFSYYQDFKNDIMPFTDYRHRSISDALVFLFPALLNLWLIKSAKYRIAFLVLSTVYLFLMLGTLSRGAWLSVLIVGLVWTIMYKQWKLVIAGGIVAAVIVTALFAHKEMSAKLAYKLQQTDSSSRYTNGTQGSAFDLILENPIKGYGFGNKAYDEVYNKRVVDYPEWISRESIGPHNLALFVWFGTGLLGLAGLLFVYAGVIRECLSNAFRDNRYSPLNAYIIIMLSFFGYFIIRGNFEQIELDLLGILSGLLLALKNKKA</sequence>
<dbReference type="GO" id="GO:0016020">
    <property type="term" value="C:membrane"/>
    <property type="evidence" value="ECO:0007669"/>
    <property type="project" value="UniProtKB-SubCell"/>
</dbReference>
<keyword evidence="7" id="KW-0436">Ligase</keyword>
<dbReference type="NCBIfam" id="NF012031">
    <property type="entry name" value="PRK15487.1"/>
    <property type="match status" value="1"/>
</dbReference>
<name>A0A9J6QG43_9ENTR</name>
<accession>A0A9J6QG43</accession>
<keyword evidence="8" id="KW-1185">Reference proteome</keyword>
<dbReference type="PANTHER" id="PTHR37422:SF17">
    <property type="entry name" value="O-ANTIGEN LIGASE"/>
    <property type="match status" value="1"/>
</dbReference>
<evidence type="ECO:0000256" key="2">
    <source>
        <dbReference type="ARBA" id="ARBA00022692"/>
    </source>
</evidence>
<keyword evidence="3 5" id="KW-1133">Transmembrane helix</keyword>
<comment type="caution">
    <text evidence="7">The sequence shown here is derived from an EMBL/GenBank/DDBJ whole genome shotgun (WGS) entry which is preliminary data.</text>
</comment>
<evidence type="ECO:0000256" key="1">
    <source>
        <dbReference type="ARBA" id="ARBA00004141"/>
    </source>
</evidence>
<dbReference type="GO" id="GO:0016874">
    <property type="term" value="F:ligase activity"/>
    <property type="evidence" value="ECO:0007669"/>
    <property type="project" value="UniProtKB-KW"/>
</dbReference>
<dbReference type="RefSeq" id="WP_271267042.1">
    <property type="nucleotide sequence ID" value="NZ_JAMGZJ010000070.1"/>
</dbReference>
<keyword evidence="2 5" id="KW-0812">Transmembrane</keyword>
<dbReference type="PANTHER" id="PTHR37422">
    <property type="entry name" value="TEICHURONIC ACID BIOSYNTHESIS PROTEIN TUAE"/>
    <property type="match status" value="1"/>
</dbReference>
<dbReference type="EMBL" id="JAMGZJ010000070">
    <property type="protein sequence ID" value="MCU6668366.1"/>
    <property type="molecule type" value="Genomic_DNA"/>
</dbReference>
<evidence type="ECO:0000313" key="8">
    <source>
        <dbReference type="Proteomes" id="UP001061282"/>
    </source>
</evidence>
<organism evidence="7 8">
    <name type="scientific">Silvania confinis</name>
    <dbReference type="NCBI Taxonomy" id="2926470"/>
    <lineage>
        <taxon>Bacteria</taxon>
        <taxon>Pseudomonadati</taxon>
        <taxon>Pseudomonadota</taxon>
        <taxon>Gammaproteobacteria</taxon>
        <taxon>Enterobacterales</taxon>
        <taxon>Enterobacteriaceae</taxon>
        <taxon>Silvania</taxon>
    </lineage>
</organism>
<protein>
    <submittedName>
        <fullName evidence="7">O-antigen ligase RfaL</fullName>
    </submittedName>
</protein>
<dbReference type="Pfam" id="PF04932">
    <property type="entry name" value="Wzy_C"/>
    <property type="match status" value="1"/>
</dbReference>
<evidence type="ECO:0000259" key="6">
    <source>
        <dbReference type="Pfam" id="PF04932"/>
    </source>
</evidence>
<evidence type="ECO:0000313" key="7">
    <source>
        <dbReference type="EMBL" id="MCU6668366.1"/>
    </source>
</evidence>
<feature type="transmembrane region" description="Helical" evidence="5">
    <location>
        <begin position="165"/>
        <end position="183"/>
    </location>
</feature>
<dbReference type="Proteomes" id="UP001061282">
    <property type="component" value="Unassembled WGS sequence"/>
</dbReference>
<reference evidence="7" key="1">
    <citation type="submission" date="2022-05" db="EMBL/GenBank/DDBJ databases">
        <title>Description of a novel species of Leclercia; Leclercia tamurae and the Proposal for a Novel Genus Silvania gen. nov. Containing Two Novel Species Silvania hatchlandensis sp. nov. and Silvania confinis sp. nov. Isolated from the Rhizosphere of Oak.</title>
        <authorList>
            <person name="Maddock D.W."/>
            <person name="Brady C.L."/>
            <person name="Denman S."/>
            <person name="Arnold D."/>
        </authorList>
    </citation>
    <scope>NUCLEOTIDE SEQUENCE</scope>
    <source>
        <strain evidence="7">H4N4</strain>
    </source>
</reference>
<dbReference type="InterPro" id="IPR007016">
    <property type="entry name" value="O-antigen_ligase-rel_domated"/>
</dbReference>
<feature type="transmembrane region" description="Helical" evidence="5">
    <location>
        <begin position="229"/>
        <end position="249"/>
    </location>
</feature>
<feature type="transmembrane region" description="Helical" evidence="5">
    <location>
        <begin position="123"/>
        <end position="145"/>
    </location>
</feature>
<comment type="subcellular location">
    <subcellularLocation>
        <location evidence="1">Membrane</location>
        <topology evidence="1">Multi-pass membrane protein</topology>
    </subcellularLocation>
</comment>
<keyword evidence="4 5" id="KW-0472">Membrane</keyword>
<feature type="transmembrane region" description="Helical" evidence="5">
    <location>
        <begin position="16"/>
        <end position="32"/>
    </location>
</feature>
<dbReference type="InterPro" id="IPR051533">
    <property type="entry name" value="WaaL-like"/>
</dbReference>
<feature type="transmembrane region" description="Helical" evidence="5">
    <location>
        <begin position="190"/>
        <end position="223"/>
    </location>
</feature>